<dbReference type="Gene3D" id="3.40.50.850">
    <property type="entry name" value="Isochorismatase-like"/>
    <property type="match status" value="1"/>
</dbReference>
<dbReference type="PANTHER" id="PTHR43540:SF15">
    <property type="entry name" value="BLR5631 PROTEIN"/>
    <property type="match status" value="1"/>
</dbReference>
<accession>A0A2T4YZX2</accession>
<evidence type="ECO:0000256" key="1">
    <source>
        <dbReference type="ARBA" id="ARBA00022801"/>
    </source>
</evidence>
<dbReference type="AlphaFoldDB" id="A0A2T4YZX2"/>
<dbReference type="InterPro" id="IPR036380">
    <property type="entry name" value="Isochorismatase-like_sf"/>
</dbReference>
<sequence length="196" mass="19943">MTAPKTLLELAGRSPQPPKLAESILVLIDIQNEYLEGPIALPGAAPAVQKAADLLARARAAGAKVVHVAHKGGKGSLFDREAHRGAIVDAVAPVAGEAVVEKPRPNSFSGTNLQELVGPPGPTLIFAGFMTHMCVSSTARAALDLGYAAAIAADACATRDLPKPGGGVIDAASLHTAELAALADRFAGVFTVSEIV</sequence>
<dbReference type="OrthoDB" id="9794942at2"/>
<name>A0A2T4YZX2_9HYPH</name>
<gene>
    <name evidence="3" type="ORF">C8P69_10722</name>
</gene>
<reference evidence="3 4" key="1">
    <citation type="submission" date="2018-04" db="EMBL/GenBank/DDBJ databases">
        <title>Genomic Encyclopedia of Archaeal and Bacterial Type Strains, Phase II (KMG-II): from individual species to whole genera.</title>
        <authorList>
            <person name="Goeker M."/>
        </authorList>
    </citation>
    <scope>NUCLEOTIDE SEQUENCE [LARGE SCALE GENOMIC DNA]</scope>
    <source>
        <strain evidence="3 4">DSM 25521</strain>
    </source>
</reference>
<dbReference type="RefSeq" id="WP_108178404.1">
    <property type="nucleotide sequence ID" value="NZ_PZZL01000007.1"/>
</dbReference>
<dbReference type="Proteomes" id="UP000241808">
    <property type="component" value="Unassembled WGS sequence"/>
</dbReference>
<dbReference type="PANTHER" id="PTHR43540">
    <property type="entry name" value="PEROXYUREIDOACRYLATE/UREIDOACRYLATE AMIDOHYDROLASE-RELATED"/>
    <property type="match status" value="1"/>
</dbReference>
<evidence type="ECO:0000313" key="4">
    <source>
        <dbReference type="Proteomes" id="UP000241808"/>
    </source>
</evidence>
<protein>
    <submittedName>
        <fullName evidence="3">Nicotinamidase-related amidase</fullName>
    </submittedName>
</protein>
<dbReference type="InterPro" id="IPR000868">
    <property type="entry name" value="Isochorismatase-like_dom"/>
</dbReference>
<keyword evidence="1" id="KW-0378">Hydrolase</keyword>
<dbReference type="EMBL" id="PZZL01000007">
    <property type="protein sequence ID" value="PTM52746.1"/>
    <property type="molecule type" value="Genomic_DNA"/>
</dbReference>
<proteinExistence type="predicted"/>
<dbReference type="SUPFAM" id="SSF52499">
    <property type="entry name" value="Isochorismatase-like hydrolases"/>
    <property type="match status" value="1"/>
</dbReference>
<dbReference type="Pfam" id="PF00857">
    <property type="entry name" value="Isochorismatase"/>
    <property type="match status" value="1"/>
</dbReference>
<dbReference type="GO" id="GO:0016787">
    <property type="term" value="F:hydrolase activity"/>
    <property type="evidence" value="ECO:0007669"/>
    <property type="project" value="UniProtKB-KW"/>
</dbReference>
<evidence type="ECO:0000313" key="3">
    <source>
        <dbReference type="EMBL" id="PTM52746.1"/>
    </source>
</evidence>
<organism evidence="3 4">
    <name type="scientific">Phreatobacter oligotrophus</name>
    <dbReference type="NCBI Taxonomy" id="1122261"/>
    <lineage>
        <taxon>Bacteria</taxon>
        <taxon>Pseudomonadati</taxon>
        <taxon>Pseudomonadota</taxon>
        <taxon>Alphaproteobacteria</taxon>
        <taxon>Hyphomicrobiales</taxon>
        <taxon>Phreatobacteraceae</taxon>
        <taxon>Phreatobacter</taxon>
    </lineage>
</organism>
<feature type="domain" description="Isochorismatase-like" evidence="2">
    <location>
        <begin position="23"/>
        <end position="192"/>
    </location>
</feature>
<keyword evidence="4" id="KW-1185">Reference proteome</keyword>
<dbReference type="InterPro" id="IPR050272">
    <property type="entry name" value="Isochorismatase-like_hydrls"/>
</dbReference>
<evidence type="ECO:0000259" key="2">
    <source>
        <dbReference type="Pfam" id="PF00857"/>
    </source>
</evidence>
<comment type="caution">
    <text evidence="3">The sequence shown here is derived from an EMBL/GenBank/DDBJ whole genome shotgun (WGS) entry which is preliminary data.</text>
</comment>